<dbReference type="Proteomes" id="UP000571018">
    <property type="component" value="Unassembled WGS sequence"/>
</dbReference>
<feature type="domain" description="Cytochrome b5 heme-binding" evidence="2">
    <location>
        <begin position="34"/>
        <end position="83"/>
    </location>
</feature>
<feature type="region of interest" description="Disordered" evidence="1">
    <location>
        <begin position="1"/>
        <end position="45"/>
    </location>
</feature>
<dbReference type="EMBL" id="JACAOA010000005">
    <property type="protein sequence ID" value="MBA5728712.1"/>
    <property type="molecule type" value="Genomic_DNA"/>
</dbReference>
<accession>A0A839A423</accession>
<keyword evidence="4" id="KW-1185">Reference proteome</keyword>
<dbReference type="RefSeq" id="WP_218930434.1">
    <property type="nucleotide sequence ID" value="NZ_JACAOA010000005.1"/>
</dbReference>
<dbReference type="AlphaFoldDB" id="A0A839A423"/>
<dbReference type="InterPro" id="IPR001199">
    <property type="entry name" value="Cyt_B5-like_heme/steroid-bd"/>
</dbReference>
<evidence type="ECO:0000256" key="1">
    <source>
        <dbReference type="SAM" id="MobiDB-lite"/>
    </source>
</evidence>
<name>A0A839A423_9LACT</name>
<feature type="compositionally biased region" description="Polar residues" evidence="1">
    <location>
        <begin position="1"/>
        <end position="15"/>
    </location>
</feature>
<reference evidence="3 4" key="1">
    <citation type="submission" date="2020-06" db="EMBL/GenBank/DDBJ databases">
        <title>Reclassification of Facklamia ignava, Facklamia soureckii and Facklami tabacinasalis as Falseniella iganva gen. nov., comb. nov., Hutsoniella ignava gen. nov., comb. nov., and Ruoffia tabacinasalis gen. nov., comb. nov and description of Ruoffia haltotolerans sp. nov., isolated from hypersaline Inland Sea of Qatar.</title>
        <authorList>
            <person name="Fotedar R."/>
            <person name="Sankaranarayanan K."/>
            <person name="Lawson P."/>
            <person name="Caldwell M."/>
            <person name="Zeyara A."/>
            <person name="Al Malki A."/>
            <person name="Ali M."/>
        </authorList>
    </citation>
    <scope>NUCLEOTIDE SEQUENCE [LARGE SCALE GENOMIC DNA]</scope>
    <source>
        <strain evidence="3 4">INB8</strain>
    </source>
</reference>
<dbReference type="InterPro" id="IPR036400">
    <property type="entry name" value="Cyt_B5-like_heme/steroid_sf"/>
</dbReference>
<sequence length="84" mass="8952">MALAENTSVASSEQVENSESETDTPIDGLPLVSKADLSEANGQDNNPAYVAVFGYVYDVTDIVEWENDEHIGAQAGADASSFFH</sequence>
<evidence type="ECO:0000313" key="4">
    <source>
        <dbReference type="Proteomes" id="UP000571018"/>
    </source>
</evidence>
<proteinExistence type="predicted"/>
<dbReference type="SUPFAM" id="SSF55856">
    <property type="entry name" value="Cytochrome b5-like heme/steroid binding domain"/>
    <property type="match status" value="1"/>
</dbReference>
<organism evidence="3 4">
    <name type="scientific">Ruoffia halotolerans</name>
    <dbReference type="NCBI Taxonomy" id="2748684"/>
    <lineage>
        <taxon>Bacteria</taxon>
        <taxon>Bacillati</taxon>
        <taxon>Bacillota</taxon>
        <taxon>Bacilli</taxon>
        <taxon>Lactobacillales</taxon>
        <taxon>Aerococcaceae</taxon>
        <taxon>Ruoffia</taxon>
    </lineage>
</organism>
<dbReference type="Pfam" id="PF00173">
    <property type="entry name" value="Cyt-b5"/>
    <property type="match status" value="1"/>
</dbReference>
<evidence type="ECO:0000259" key="2">
    <source>
        <dbReference type="Pfam" id="PF00173"/>
    </source>
</evidence>
<protein>
    <recommendedName>
        <fullName evidence="2">Cytochrome b5 heme-binding domain-containing protein</fullName>
    </recommendedName>
</protein>
<evidence type="ECO:0000313" key="3">
    <source>
        <dbReference type="EMBL" id="MBA5728712.1"/>
    </source>
</evidence>
<dbReference type="Gene3D" id="3.10.120.10">
    <property type="entry name" value="Cytochrome b5-like heme/steroid binding domain"/>
    <property type="match status" value="1"/>
</dbReference>
<comment type="caution">
    <text evidence="3">The sequence shown here is derived from an EMBL/GenBank/DDBJ whole genome shotgun (WGS) entry which is preliminary data.</text>
</comment>
<gene>
    <name evidence="3" type="ORF">HW423_02815</name>
</gene>